<gene>
    <name evidence="8" type="primary">rnc</name>
    <name evidence="11" type="ORF">Q361_11623</name>
</gene>
<dbReference type="Gene3D" id="3.30.160.20">
    <property type="match status" value="1"/>
</dbReference>
<keyword evidence="7 8" id="KW-0694">RNA-binding</keyword>
<dbReference type="AlphaFoldDB" id="A0A2S4N5L6"/>
<protein>
    <recommendedName>
        <fullName evidence="8">Ribonuclease 3</fullName>
        <ecNumber evidence="8">3.1.26.3</ecNumber>
    </recommendedName>
    <alternativeName>
        <fullName evidence="8">Ribonuclease III</fullName>
        <shortName evidence="8">RNase III</shortName>
    </alternativeName>
</protein>
<evidence type="ECO:0000259" key="9">
    <source>
        <dbReference type="PROSITE" id="PS50137"/>
    </source>
</evidence>
<dbReference type="InterPro" id="IPR014720">
    <property type="entry name" value="dsRBD_dom"/>
</dbReference>
<keyword evidence="12" id="KW-1185">Reference proteome</keyword>
<name>A0A2S4N5L6_9FLAO</name>
<dbReference type="EMBL" id="PQNY01000016">
    <property type="protein sequence ID" value="POS00970.1"/>
    <property type="molecule type" value="Genomic_DNA"/>
</dbReference>
<dbReference type="NCBIfam" id="TIGR02191">
    <property type="entry name" value="RNaseIII"/>
    <property type="match status" value="1"/>
</dbReference>
<evidence type="ECO:0000256" key="4">
    <source>
        <dbReference type="ARBA" id="ARBA00022722"/>
    </source>
</evidence>
<comment type="subcellular location">
    <subcellularLocation>
        <location evidence="8">Cytoplasm</location>
    </subcellularLocation>
</comment>
<dbReference type="GO" id="GO:0003725">
    <property type="term" value="F:double-stranded RNA binding"/>
    <property type="evidence" value="ECO:0007669"/>
    <property type="project" value="TreeGrafter"/>
</dbReference>
<keyword evidence="8" id="KW-0460">Magnesium</keyword>
<evidence type="ECO:0000256" key="6">
    <source>
        <dbReference type="ARBA" id="ARBA00022801"/>
    </source>
</evidence>
<keyword evidence="8" id="KW-0698">rRNA processing</keyword>
<dbReference type="CDD" id="cd19875">
    <property type="entry name" value="DSRM_EIF2AK2-like"/>
    <property type="match status" value="1"/>
</dbReference>
<keyword evidence="5 8" id="KW-0255">Endonuclease</keyword>
<dbReference type="HAMAP" id="MF_00104">
    <property type="entry name" value="RNase_III"/>
    <property type="match status" value="1"/>
</dbReference>
<dbReference type="GO" id="GO:0008033">
    <property type="term" value="P:tRNA processing"/>
    <property type="evidence" value="ECO:0007669"/>
    <property type="project" value="UniProtKB-KW"/>
</dbReference>
<feature type="active site" evidence="8">
    <location>
        <position position="135"/>
    </location>
</feature>
<dbReference type="Gene3D" id="1.10.1520.10">
    <property type="entry name" value="Ribonuclease III domain"/>
    <property type="match status" value="1"/>
</dbReference>
<evidence type="ECO:0000313" key="12">
    <source>
        <dbReference type="Proteomes" id="UP000237056"/>
    </source>
</evidence>
<comment type="catalytic activity">
    <reaction evidence="1 8">
        <text>Endonucleolytic cleavage to 5'-phosphomonoester.</text>
        <dbReference type="EC" id="3.1.26.3"/>
    </reaction>
</comment>
<evidence type="ECO:0000256" key="1">
    <source>
        <dbReference type="ARBA" id="ARBA00000109"/>
    </source>
</evidence>
<dbReference type="PROSITE" id="PS00517">
    <property type="entry name" value="RNASE_3_1"/>
    <property type="match status" value="1"/>
</dbReference>
<dbReference type="SMART" id="SM00535">
    <property type="entry name" value="RIBOc"/>
    <property type="match status" value="1"/>
</dbReference>
<dbReference type="RefSeq" id="WP_103726833.1">
    <property type="nucleotide sequence ID" value="NZ_PQNY01000016.1"/>
</dbReference>
<evidence type="ECO:0000256" key="7">
    <source>
        <dbReference type="ARBA" id="ARBA00022884"/>
    </source>
</evidence>
<accession>A0A2S4N5L6</accession>
<dbReference type="GO" id="GO:0006364">
    <property type="term" value="P:rRNA processing"/>
    <property type="evidence" value="ECO:0007669"/>
    <property type="project" value="UniProtKB-UniRule"/>
</dbReference>
<keyword evidence="8" id="KW-0479">Metal-binding</keyword>
<dbReference type="Proteomes" id="UP000237056">
    <property type="component" value="Unassembled WGS sequence"/>
</dbReference>
<dbReference type="GO" id="GO:0019843">
    <property type="term" value="F:rRNA binding"/>
    <property type="evidence" value="ECO:0007669"/>
    <property type="project" value="UniProtKB-KW"/>
</dbReference>
<reference evidence="11 12" key="1">
    <citation type="submission" date="2018-01" db="EMBL/GenBank/DDBJ databases">
        <title>Genomic Encyclopedia of Type Strains, Phase I: the one thousand microbial genomes (KMG-I) project.</title>
        <authorList>
            <person name="Goeker M."/>
        </authorList>
    </citation>
    <scope>NUCLEOTIDE SEQUENCE [LARGE SCALE GENOMIC DNA]</scope>
    <source>
        <strain evidence="11 12">DSM 17960</strain>
    </source>
</reference>
<comment type="cofactor">
    <cofactor evidence="8">
        <name>Mg(2+)</name>
        <dbReference type="ChEBI" id="CHEBI:18420"/>
    </cofactor>
</comment>
<dbReference type="EC" id="3.1.26.3" evidence="8"/>
<dbReference type="GO" id="GO:0004525">
    <property type="term" value="F:ribonuclease III activity"/>
    <property type="evidence" value="ECO:0007669"/>
    <property type="project" value="UniProtKB-UniRule"/>
</dbReference>
<dbReference type="InterPro" id="IPR036389">
    <property type="entry name" value="RNase_III_sf"/>
</dbReference>
<dbReference type="SMART" id="SM00358">
    <property type="entry name" value="DSRM"/>
    <property type="match status" value="1"/>
</dbReference>
<proteinExistence type="inferred from homology"/>
<dbReference type="InterPro" id="IPR011907">
    <property type="entry name" value="RNase_III"/>
</dbReference>
<dbReference type="GO" id="GO:0005737">
    <property type="term" value="C:cytoplasm"/>
    <property type="evidence" value="ECO:0007669"/>
    <property type="project" value="UniProtKB-SubCell"/>
</dbReference>
<comment type="function">
    <text evidence="8">Digests double-stranded RNA. Involved in the processing of primary rRNA transcript to yield the immediate precursors to the large and small rRNAs (23S and 16S). Processes some mRNAs, and tRNAs when they are encoded in the rRNA operon. Processes pre-crRNA and tracrRNA of type II CRISPR loci if present in the organism.</text>
</comment>
<feature type="domain" description="RNase III" evidence="10">
    <location>
        <begin position="21"/>
        <end position="146"/>
    </location>
</feature>
<evidence type="ECO:0000256" key="5">
    <source>
        <dbReference type="ARBA" id="ARBA00022759"/>
    </source>
</evidence>
<feature type="domain" description="DRBM" evidence="9">
    <location>
        <begin position="174"/>
        <end position="242"/>
    </location>
</feature>
<evidence type="ECO:0000259" key="10">
    <source>
        <dbReference type="PROSITE" id="PS50142"/>
    </source>
</evidence>
<feature type="binding site" evidence="8">
    <location>
        <position position="135"/>
    </location>
    <ligand>
        <name>Mg(2+)</name>
        <dbReference type="ChEBI" id="CHEBI:18420"/>
    </ligand>
</feature>
<dbReference type="SUPFAM" id="SSF69065">
    <property type="entry name" value="RNase III domain-like"/>
    <property type="match status" value="1"/>
</dbReference>
<comment type="caution">
    <text evidence="11">The sequence shown here is derived from an EMBL/GenBank/DDBJ whole genome shotgun (WGS) entry which is preliminary data.</text>
</comment>
<keyword evidence="8" id="KW-0819">tRNA processing</keyword>
<evidence type="ECO:0000256" key="8">
    <source>
        <dbReference type="HAMAP-Rule" id="MF_00104"/>
    </source>
</evidence>
<evidence type="ECO:0000256" key="3">
    <source>
        <dbReference type="ARBA" id="ARBA00022664"/>
    </source>
</evidence>
<comment type="subunit">
    <text evidence="8">Homodimer.</text>
</comment>
<feature type="binding site" evidence="8">
    <location>
        <position position="63"/>
    </location>
    <ligand>
        <name>Mg(2+)</name>
        <dbReference type="ChEBI" id="CHEBI:18420"/>
    </ligand>
</feature>
<dbReference type="SUPFAM" id="SSF54768">
    <property type="entry name" value="dsRNA-binding domain-like"/>
    <property type="match status" value="1"/>
</dbReference>
<dbReference type="Pfam" id="PF14622">
    <property type="entry name" value="Ribonucleas_3_3"/>
    <property type="match status" value="1"/>
</dbReference>
<dbReference type="PROSITE" id="PS50137">
    <property type="entry name" value="DS_RBD"/>
    <property type="match status" value="1"/>
</dbReference>
<dbReference type="OrthoDB" id="9805026at2"/>
<dbReference type="PANTHER" id="PTHR11207:SF0">
    <property type="entry name" value="RIBONUCLEASE 3"/>
    <property type="match status" value="1"/>
</dbReference>
<dbReference type="InterPro" id="IPR000999">
    <property type="entry name" value="RNase_III_dom"/>
</dbReference>
<keyword evidence="8" id="KW-0963">Cytoplasm</keyword>
<dbReference type="Pfam" id="PF00035">
    <property type="entry name" value="dsrm"/>
    <property type="match status" value="1"/>
</dbReference>
<dbReference type="CDD" id="cd00593">
    <property type="entry name" value="RIBOc"/>
    <property type="match status" value="1"/>
</dbReference>
<evidence type="ECO:0000313" key="11">
    <source>
        <dbReference type="EMBL" id="POS00970.1"/>
    </source>
</evidence>
<sequence>MNLFKKIFTKNSRPQEGGNFFIEVKKILGFEPINIENYKKAFTHRSSNKVDNLGYALNYERLEFLGDAMLGSVIASHLYKEVPNGDEGYLTKMRSKIVSREHLNELGKDLNLVKLVESKVPTQHFGENIHGNIFEALVGAIYLDRGYGFCEQFIHQKVIEPYVDIERLEGKVISYKSLLIEWCQKEKKHFNYDVFDDNGNDGQKYFGVKLNIDGKTVAKARATSKKKAEEIASKRAYFVFQEKINSKNNS</sequence>
<comment type="similarity">
    <text evidence="2">Belongs to the ribonuclease III family.</text>
</comment>
<feature type="binding site" evidence="8">
    <location>
        <position position="132"/>
    </location>
    <ligand>
        <name>Mg(2+)</name>
        <dbReference type="ChEBI" id="CHEBI:18420"/>
    </ligand>
</feature>
<dbReference type="PANTHER" id="PTHR11207">
    <property type="entry name" value="RIBONUCLEASE III"/>
    <property type="match status" value="1"/>
</dbReference>
<feature type="active site" evidence="8">
    <location>
        <position position="67"/>
    </location>
</feature>
<dbReference type="GO" id="GO:0010468">
    <property type="term" value="P:regulation of gene expression"/>
    <property type="evidence" value="ECO:0007669"/>
    <property type="project" value="TreeGrafter"/>
</dbReference>
<keyword evidence="3 8" id="KW-0507">mRNA processing</keyword>
<keyword evidence="8" id="KW-0699">rRNA-binding</keyword>
<dbReference type="GO" id="GO:0006397">
    <property type="term" value="P:mRNA processing"/>
    <property type="evidence" value="ECO:0007669"/>
    <property type="project" value="UniProtKB-UniRule"/>
</dbReference>
<evidence type="ECO:0000256" key="2">
    <source>
        <dbReference type="ARBA" id="ARBA00010183"/>
    </source>
</evidence>
<keyword evidence="6 8" id="KW-0378">Hydrolase</keyword>
<dbReference type="PROSITE" id="PS50142">
    <property type="entry name" value="RNASE_3_2"/>
    <property type="match status" value="1"/>
</dbReference>
<keyword evidence="4 8" id="KW-0540">Nuclease</keyword>
<dbReference type="GO" id="GO:0046872">
    <property type="term" value="F:metal ion binding"/>
    <property type="evidence" value="ECO:0007669"/>
    <property type="project" value="UniProtKB-KW"/>
</dbReference>
<organism evidence="11 12">
    <name type="scientific">Flavobacterium croceum DSM 17960</name>
    <dbReference type="NCBI Taxonomy" id="1121886"/>
    <lineage>
        <taxon>Bacteria</taxon>
        <taxon>Pseudomonadati</taxon>
        <taxon>Bacteroidota</taxon>
        <taxon>Flavobacteriia</taxon>
        <taxon>Flavobacteriales</taxon>
        <taxon>Flavobacteriaceae</taxon>
        <taxon>Flavobacterium</taxon>
    </lineage>
</organism>